<dbReference type="PROSITE" id="PS51353">
    <property type="entry name" value="ARSC"/>
    <property type="match status" value="1"/>
</dbReference>
<dbReference type="InterPro" id="IPR036249">
    <property type="entry name" value="Thioredoxin-like_sf"/>
</dbReference>
<dbReference type="SUPFAM" id="SSF52833">
    <property type="entry name" value="Thioredoxin-like"/>
    <property type="match status" value="1"/>
</dbReference>
<dbReference type="RefSeq" id="WP_088216269.1">
    <property type="nucleotide sequence ID" value="NZ_NIPW01000028.1"/>
</dbReference>
<dbReference type="PANTHER" id="PTHR30041:SF8">
    <property type="entry name" value="PROTEIN YFFB"/>
    <property type="match status" value="1"/>
</dbReference>
<keyword evidence="4" id="KW-1185">Reference proteome</keyword>
<dbReference type="EMBL" id="NIPW01000028">
    <property type="protein sequence ID" value="OWJ76414.1"/>
    <property type="molecule type" value="Genomic_DNA"/>
</dbReference>
<dbReference type="OrthoDB" id="9803749at2"/>
<evidence type="ECO:0000256" key="1">
    <source>
        <dbReference type="ARBA" id="ARBA00007198"/>
    </source>
</evidence>
<comment type="similarity">
    <text evidence="1 2">Belongs to the ArsC family.</text>
</comment>
<dbReference type="AlphaFoldDB" id="A0A212A930"/>
<protein>
    <submittedName>
        <fullName evidence="3">Arsenate reductase</fullName>
    </submittedName>
</protein>
<comment type="caution">
    <text evidence="3">The sequence shown here is derived from an EMBL/GenBank/DDBJ whole genome shotgun (WGS) entry which is preliminary data.</text>
</comment>
<name>A0A212A930_9RHOB</name>
<reference evidence="3 4" key="1">
    <citation type="submission" date="2016-12" db="EMBL/GenBank/DDBJ databases">
        <title>Comparison of Traditional DNA-DNA Hybridization with In Silico Genomic Analysis.</title>
        <authorList>
            <person name="Nicholson A.C."/>
            <person name="Humrighouse B.W."/>
            <person name="Graziano J."/>
            <person name="Lasker B."/>
            <person name="Whitney A.M."/>
            <person name="Mcquiston J.R."/>
        </authorList>
    </citation>
    <scope>NUCLEOTIDE SEQUENCE [LARGE SCALE GENOMIC DNA]</scope>
    <source>
        <strain evidence="3 4">H2240</strain>
    </source>
</reference>
<evidence type="ECO:0000256" key="2">
    <source>
        <dbReference type="PROSITE-ProRule" id="PRU01282"/>
    </source>
</evidence>
<dbReference type="Gene3D" id="3.40.30.10">
    <property type="entry name" value="Glutaredoxin"/>
    <property type="match status" value="1"/>
</dbReference>
<dbReference type="InterPro" id="IPR006660">
    <property type="entry name" value="Arsenate_reductase-like"/>
</dbReference>
<sequence>MTLYGISTCDTCRKALASLREREDVTFHDIRKQPLSGMEIGRFLTAFGDKLVNRASTTWRGLSEEERGQSPQALLAAHPALMKRPVIEGGDRLTLGWQEDVRKLWL</sequence>
<dbReference type="Proteomes" id="UP000196878">
    <property type="component" value="Unassembled WGS sequence"/>
</dbReference>
<evidence type="ECO:0000313" key="4">
    <source>
        <dbReference type="Proteomes" id="UP000196878"/>
    </source>
</evidence>
<gene>
    <name evidence="3" type="ORF">CDV49_14650</name>
</gene>
<accession>A0A212A930</accession>
<dbReference type="PANTHER" id="PTHR30041">
    <property type="entry name" value="ARSENATE REDUCTASE"/>
    <property type="match status" value="1"/>
</dbReference>
<evidence type="ECO:0000313" key="3">
    <source>
        <dbReference type="EMBL" id="OWJ76414.1"/>
    </source>
</evidence>
<proteinExistence type="inferred from homology"/>
<dbReference type="Pfam" id="PF03960">
    <property type="entry name" value="ArsC"/>
    <property type="match status" value="1"/>
</dbReference>
<organism evidence="3 4">
    <name type="scientific">Haematobacter genomosp. 1</name>
    <dbReference type="NCBI Taxonomy" id="366618"/>
    <lineage>
        <taxon>Bacteria</taxon>
        <taxon>Pseudomonadati</taxon>
        <taxon>Pseudomonadota</taxon>
        <taxon>Alphaproteobacteria</taxon>
        <taxon>Rhodobacterales</taxon>
        <taxon>Paracoccaceae</taxon>
        <taxon>Haematobacter</taxon>
    </lineage>
</organism>